<protein>
    <submittedName>
        <fullName evidence="1">Macrophage stimulating 1 receptor (C-met-related tyrosine kinase)</fullName>
    </submittedName>
</protein>
<evidence type="ECO:0000313" key="1">
    <source>
        <dbReference type="EMBL" id="SBR63757.1"/>
    </source>
</evidence>
<dbReference type="GO" id="GO:0016301">
    <property type="term" value="F:kinase activity"/>
    <property type="evidence" value="ECO:0007669"/>
    <property type="project" value="UniProtKB-KW"/>
</dbReference>
<keyword evidence="1" id="KW-0808">Transferase</keyword>
<sequence>VLPRYSLFSHADVLEPGPRVQAQLPQPGRRCRQRPVLSERRALHQSEGYLHQLGSAKAVPIHERLCRRGFRHGFRHSYSQL</sequence>
<feature type="non-terminal residue" evidence="1">
    <location>
        <position position="1"/>
    </location>
</feature>
<gene>
    <name evidence="1" type="primary">MST1R</name>
</gene>
<organism evidence="1">
    <name type="scientific">Nothobranchius pienaari</name>
    <dbReference type="NCBI Taxonomy" id="704102"/>
    <lineage>
        <taxon>Eukaryota</taxon>
        <taxon>Metazoa</taxon>
        <taxon>Chordata</taxon>
        <taxon>Craniata</taxon>
        <taxon>Vertebrata</taxon>
        <taxon>Euteleostomi</taxon>
        <taxon>Actinopterygii</taxon>
        <taxon>Neopterygii</taxon>
        <taxon>Teleostei</taxon>
        <taxon>Neoteleostei</taxon>
        <taxon>Acanthomorphata</taxon>
        <taxon>Ovalentaria</taxon>
        <taxon>Atherinomorphae</taxon>
        <taxon>Cyprinodontiformes</taxon>
        <taxon>Nothobranchiidae</taxon>
        <taxon>Nothobranchius</taxon>
    </lineage>
</organism>
<reference evidence="1" key="1">
    <citation type="submission" date="2016-05" db="EMBL/GenBank/DDBJ databases">
        <authorList>
            <person name="Lavstsen T."/>
            <person name="Jespersen J.S."/>
        </authorList>
    </citation>
    <scope>NUCLEOTIDE SEQUENCE</scope>
    <source>
        <tissue evidence="1">Brain</tissue>
    </source>
</reference>
<keyword evidence="1" id="KW-0418">Kinase</keyword>
<keyword evidence="1" id="KW-0675">Receptor</keyword>
<proteinExistence type="predicted"/>
<reference evidence="1" key="2">
    <citation type="submission" date="2016-06" db="EMBL/GenBank/DDBJ databases">
        <title>The genome of a short-lived fish provides insights into sex chromosome evolution and the genetic control of aging.</title>
        <authorList>
            <person name="Reichwald K."/>
            <person name="Felder M."/>
            <person name="Petzold A."/>
            <person name="Koch P."/>
            <person name="Groth M."/>
            <person name="Platzer M."/>
        </authorList>
    </citation>
    <scope>NUCLEOTIDE SEQUENCE</scope>
    <source>
        <tissue evidence="1">Brain</tissue>
    </source>
</reference>
<dbReference type="AlphaFoldDB" id="A0A1A8N4G2"/>
<name>A0A1A8N4G2_9TELE</name>
<feature type="non-terminal residue" evidence="1">
    <location>
        <position position="81"/>
    </location>
</feature>
<accession>A0A1A8N4G2</accession>
<dbReference type="EMBL" id="HAEG01000553">
    <property type="protein sequence ID" value="SBR63757.1"/>
    <property type="molecule type" value="Transcribed_RNA"/>
</dbReference>